<name>A0A8R1XQJ4_ONCVO</name>
<keyword evidence="11" id="KW-1185">Reference proteome</keyword>
<dbReference type="EC" id="3.1.3.16" evidence="2"/>
<evidence type="ECO:0000256" key="7">
    <source>
        <dbReference type="ARBA" id="ARBA00047761"/>
    </source>
</evidence>
<comment type="catalytic activity">
    <reaction evidence="8">
        <text>O-phospho-L-threonyl-[protein] + H2O = L-threonyl-[protein] + phosphate</text>
        <dbReference type="Rhea" id="RHEA:47004"/>
        <dbReference type="Rhea" id="RHEA-COMP:11060"/>
        <dbReference type="Rhea" id="RHEA-COMP:11605"/>
        <dbReference type="ChEBI" id="CHEBI:15377"/>
        <dbReference type="ChEBI" id="CHEBI:30013"/>
        <dbReference type="ChEBI" id="CHEBI:43474"/>
        <dbReference type="ChEBI" id="CHEBI:61977"/>
        <dbReference type="EC" id="3.1.3.16"/>
    </reaction>
</comment>
<keyword evidence="3" id="KW-0479">Metal-binding</keyword>
<keyword evidence="5" id="KW-0904">Protein phosphatase</keyword>
<accession>A0A8R1XQJ4</accession>
<dbReference type="GO" id="GO:0005737">
    <property type="term" value="C:cytoplasm"/>
    <property type="evidence" value="ECO:0007669"/>
    <property type="project" value="TreeGrafter"/>
</dbReference>
<dbReference type="EMBL" id="CMVM020000436">
    <property type="status" value="NOT_ANNOTATED_CDS"/>
    <property type="molecule type" value="Genomic_DNA"/>
</dbReference>
<keyword evidence="4" id="KW-0378">Hydrolase</keyword>
<comment type="catalytic activity">
    <reaction evidence="7">
        <text>O-phospho-L-seryl-[protein] + H2O = L-seryl-[protein] + phosphate</text>
        <dbReference type="Rhea" id="RHEA:20629"/>
        <dbReference type="Rhea" id="RHEA-COMP:9863"/>
        <dbReference type="Rhea" id="RHEA-COMP:11604"/>
        <dbReference type="ChEBI" id="CHEBI:15377"/>
        <dbReference type="ChEBI" id="CHEBI:29999"/>
        <dbReference type="ChEBI" id="CHEBI:43474"/>
        <dbReference type="ChEBI" id="CHEBI:83421"/>
        <dbReference type="EC" id="3.1.3.16"/>
    </reaction>
</comment>
<dbReference type="EnsemblMetazoa" id="OVOC12322.1">
    <property type="protein sequence ID" value="OVOC12322.1"/>
    <property type="gene ID" value="WBGene00249131"/>
</dbReference>
<comment type="cofactor">
    <cofactor evidence="1">
        <name>Mn(2+)</name>
        <dbReference type="ChEBI" id="CHEBI:29035"/>
    </cofactor>
</comment>
<protein>
    <recommendedName>
        <fullName evidence="2">protein-serine/threonine phosphatase</fullName>
        <ecNumber evidence="2">3.1.3.16</ecNumber>
    </recommendedName>
</protein>
<dbReference type="Gene3D" id="3.60.21.10">
    <property type="match status" value="1"/>
</dbReference>
<dbReference type="GO" id="GO:0005634">
    <property type="term" value="C:nucleus"/>
    <property type="evidence" value="ECO:0007669"/>
    <property type="project" value="TreeGrafter"/>
</dbReference>
<dbReference type="PANTHER" id="PTHR11668:SF300">
    <property type="entry name" value="SERINE_THREONINE-PROTEIN PHOSPHATASE"/>
    <property type="match status" value="1"/>
</dbReference>
<proteinExistence type="predicted"/>
<keyword evidence="6" id="KW-0464">Manganese</keyword>
<feature type="domain" description="Serine/threonine specific protein phosphatases" evidence="9">
    <location>
        <begin position="44"/>
        <end position="324"/>
    </location>
</feature>
<evidence type="ECO:0000256" key="2">
    <source>
        <dbReference type="ARBA" id="ARBA00013081"/>
    </source>
</evidence>
<evidence type="ECO:0000256" key="1">
    <source>
        <dbReference type="ARBA" id="ARBA00001936"/>
    </source>
</evidence>
<dbReference type="Proteomes" id="UP000024404">
    <property type="component" value="Unassembled WGS sequence"/>
</dbReference>
<evidence type="ECO:0000256" key="3">
    <source>
        <dbReference type="ARBA" id="ARBA00022723"/>
    </source>
</evidence>
<evidence type="ECO:0000256" key="6">
    <source>
        <dbReference type="ARBA" id="ARBA00023211"/>
    </source>
</evidence>
<dbReference type="PANTHER" id="PTHR11668">
    <property type="entry name" value="SERINE/THREONINE PROTEIN PHOSPHATASE"/>
    <property type="match status" value="1"/>
</dbReference>
<organism evidence="10 11">
    <name type="scientific">Onchocerca volvulus</name>
    <dbReference type="NCBI Taxonomy" id="6282"/>
    <lineage>
        <taxon>Eukaryota</taxon>
        <taxon>Metazoa</taxon>
        <taxon>Ecdysozoa</taxon>
        <taxon>Nematoda</taxon>
        <taxon>Chromadorea</taxon>
        <taxon>Rhabditida</taxon>
        <taxon>Spirurina</taxon>
        <taxon>Spiruromorpha</taxon>
        <taxon>Filarioidea</taxon>
        <taxon>Onchocercidae</taxon>
        <taxon>Onchocerca</taxon>
    </lineage>
</organism>
<dbReference type="InterPro" id="IPR006186">
    <property type="entry name" value="Ser/Thr-sp_prot-phosphatase"/>
</dbReference>
<dbReference type="GO" id="GO:0004722">
    <property type="term" value="F:protein serine/threonine phosphatase activity"/>
    <property type="evidence" value="ECO:0007669"/>
    <property type="project" value="UniProtKB-EC"/>
</dbReference>
<dbReference type="SUPFAM" id="SSF56300">
    <property type="entry name" value="Metallo-dependent phosphatases"/>
    <property type="match status" value="1"/>
</dbReference>
<evidence type="ECO:0000259" key="9">
    <source>
        <dbReference type="SMART" id="SM00156"/>
    </source>
</evidence>
<dbReference type="AlphaFoldDB" id="A0A8R1XQJ4"/>
<evidence type="ECO:0000313" key="10">
    <source>
        <dbReference type="EnsemblMetazoa" id="OVOC12322.1"/>
    </source>
</evidence>
<evidence type="ECO:0000256" key="5">
    <source>
        <dbReference type="ARBA" id="ARBA00022912"/>
    </source>
</evidence>
<evidence type="ECO:0000256" key="4">
    <source>
        <dbReference type="ARBA" id="ARBA00022801"/>
    </source>
</evidence>
<dbReference type="GO" id="GO:0046872">
    <property type="term" value="F:metal ion binding"/>
    <property type="evidence" value="ECO:0007669"/>
    <property type="project" value="UniProtKB-KW"/>
</dbReference>
<evidence type="ECO:0000256" key="8">
    <source>
        <dbReference type="ARBA" id="ARBA00048336"/>
    </source>
</evidence>
<reference evidence="10" key="2">
    <citation type="submission" date="2022-06" db="UniProtKB">
        <authorList>
            <consortium name="EnsemblMetazoa"/>
        </authorList>
    </citation>
    <scope>IDENTIFICATION</scope>
</reference>
<dbReference type="InterPro" id="IPR029052">
    <property type="entry name" value="Metallo-depent_PP-like"/>
</dbReference>
<dbReference type="InterPro" id="IPR050341">
    <property type="entry name" value="PP1_catalytic_subunit"/>
</dbReference>
<sequence>MNSCSTSVEPIPKYKDFSQKEIEKFIVDIYFMSFLHRIPLKRWIDKQDMIALLYSAMEAILLYDKLYITTACWSKYNDLMTIGSLYGDLEMLVSIFNRDRWPPNTCSIFLGDYLAPDGIYRYDALLFLLALKIRFPRHIVLLRGHSETKEMCAITKFDLFCADKELFRAFQMLFNFLPLVAQAGPFLCLHSGVSPYMTSSIPLKTLPKPLGRSKMLATQKAMITDILYGTPDDTLIREFAPSNDYAIGFRFNKQGLQRVLTAFGAKRLIRSCRMKEEIRLCYDFGDDPICLSFITASSFEGKGEKHRLDEPLNSAYIIFLLPDGYIYDCKVFNDEMTPEKIRMVYNRILPHILTSSYICRPLAHPSCLYDLIQLSDSITHFHRLIISHRELADLVRKCNINTGLNWRMDPRQLQYHLVELSPAILSDSPSELKPLDYKIMQGPLCSTPIRHSPSKLWDEFDQLNRSVAYSGGITHSELKLEDENLFRSSVQPRSRSFTSGLLIS</sequence>
<evidence type="ECO:0000313" key="11">
    <source>
        <dbReference type="Proteomes" id="UP000024404"/>
    </source>
</evidence>
<dbReference type="CDD" id="cd00144">
    <property type="entry name" value="MPP_PPP_family"/>
    <property type="match status" value="1"/>
</dbReference>
<dbReference type="SMART" id="SM00156">
    <property type="entry name" value="PP2Ac"/>
    <property type="match status" value="1"/>
</dbReference>
<reference evidence="11" key="1">
    <citation type="submission" date="2013-10" db="EMBL/GenBank/DDBJ databases">
        <title>Genome sequencing of Onchocerca volvulus.</title>
        <authorList>
            <person name="Cotton J."/>
            <person name="Tsai J."/>
            <person name="Stanley E."/>
            <person name="Tracey A."/>
            <person name="Holroyd N."/>
            <person name="Lustigman S."/>
            <person name="Berriman M."/>
        </authorList>
    </citation>
    <scope>NUCLEOTIDE SEQUENCE</scope>
</reference>